<evidence type="ECO:0000313" key="2">
    <source>
        <dbReference type="Proteomes" id="UP000325440"/>
    </source>
</evidence>
<dbReference type="EMBL" id="CABPRJ010000484">
    <property type="protein sequence ID" value="VVC28830.1"/>
    <property type="molecule type" value="Genomic_DNA"/>
</dbReference>
<gene>
    <name evidence="1" type="ORF">CINCED_3A022440</name>
</gene>
<sequence>MDLGSINIGDIPIPPMTEDSISLPFYMLSLSEQGELQRQIVWGVKDNAIKNKLLAKANLTYTDIVEIASSMEIVQKDLVEFSHASSKELNFIKNKGPRKKDTLGRLAKKIIDDQKPEERKCIRQSISCCKTILGDSQ</sequence>
<accession>A0A5E4M9E0</accession>
<protein>
    <submittedName>
        <fullName evidence="1">Uncharacterized protein</fullName>
    </submittedName>
</protein>
<reference evidence="1 2" key="1">
    <citation type="submission" date="2019-08" db="EMBL/GenBank/DDBJ databases">
        <authorList>
            <person name="Alioto T."/>
            <person name="Alioto T."/>
            <person name="Gomez Garrido J."/>
        </authorList>
    </citation>
    <scope>NUCLEOTIDE SEQUENCE [LARGE SCALE GENOMIC DNA]</scope>
</reference>
<keyword evidence="2" id="KW-1185">Reference proteome</keyword>
<dbReference type="Proteomes" id="UP000325440">
    <property type="component" value="Unassembled WGS sequence"/>
</dbReference>
<name>A0A5E4M9E0_9HEMI</name>
<evidence type="ECO:0000313" key="1">
    <source>
        <dbReference type="EMBL" id="VVC28830.1"/>
    </source>
</evidence>
<dbReference type="OrthoDB" id="6617559at2759"/>
<dbReference type="AlphaFoldDB" id="A0A5E4M9E0"/>
<proteinExistence type="predicted"/>
<organism evidence="1 2">
    <name type="scientific">Cinara cedri</name>
    <dbReference type="NCBI Taxonomy" id="506608"/>
    <lineage>
        <taxon>Eukaryota</taxon>
        <taxon>Metazoa</taxon>
        <taxon>Ecdysozoa</taxon>
        <taxon>Arthropoda</taxon>
        <taxon>Hexapoda</taxon>
        <taxon>Insecta</taxon>
        <taxon>Pterygota</taxon>
        <taxon>Neoptera</taxon>
        <taxon>Paraneoptera</taxon>
        <taxon>Hemiptera</taxon>
        <taxon>Sternorrhyncha</taxon>
        <taxon>Aphidomorpha</taxon>
        <taxon>Aphidoidea</taxon>
        <taxon>Aphididae</taxon>
        <taxon>Lachninae</taxon>
        <taxon>Cinara</taxon>
    </lineage>
</organism>